<evidence type="ECO:0000313" key="1">
    <source>
        <dbReference type="EMBL" id="WWR11746.1"/>
    </source>
</evidence>
<dbReference type="EMBL" id="CP135137">
    <property type="protein sequence ID" value="WWR11746.1"/>
    <property type="molecule type" value="Genomic_DNA"/>
</dbReference>
<keyword evidence="2" id="KW-1185">Reference proteome</keyword>
<sequence>MKYDLVFCHGWGFDKNYFKFLIKKYFFNMNYYLLDVGYFYNSNMYLLDLLRNKYSKKFIGIGHSLGFLKLLLSSLKFKALIGIQSFINFLGFEEYLRKKRSNEFNVLWDFFIRNERNALMFFYKRCGFKCIYNKNINKFILRRDLKFIYNFNLKFDISVPILILASKNDNIVPIDLIYDNFGKSCNIITIDTGNHCLGIYECSFVYKKIINFLNEIK</sequence>
<dbReference type="InterPro" id="IPR029058">
    <property type="entry name" value="AB_hydrolase_fold"/>
</dbReference>
<gene>
    <name evidence="1" type="ORF">RQL39_01160</name>
</gene>
<accession>A0ABZ2GZC2</accession>
<proteinExistence type="predicted"/>
<name>A0ABZ2GZC2_9GAMM</name>
<protein>
    <submittedName>
        <fullName evidence="1">Uncharacterized protein</fullName>
    </submittedName>
</protein>
<evidence type="ECO:0000313" key="2">
    <source>
        <dbReference type="Proteomes" id="UP001368618"/>
    </source>
</evidence>
<reference evidence="1" key="1">
    <citation type="submission" date="2023-09" db="EMBL/GenBank/DDBJ databases">
        <title>Genomes of two closely related lineages of the louse Polyplax serrata with different host specificities.</title>
        <authorList>
            <person name="Martinu J."/>
            <person name="Tarabai H."/>
            <person name="Stefka J."/>
            <person name="Hypsa V."/>
        </authorList>
    </citation>
    <scope>NUCLEOTIDE SEQUENCE [LARGE SCALE GENOMIC DNA]</scope>
    <source>
        <strain evidence="1">98ZLc_SE</strain>
    </source>
</reference>
<dbReference type="Gene3D" id="3.40.50.1820">
    <property type="entry name" value="alpha/beta hydrolase"/>
    <property type="match status" value="1"/>
</dbReference>
<dbReference type="SUPFAM" id="SSF53474">
    <property type="entry name" value="alpha/beta-Hydrolases"/>
    <property type="match status" value="1"/>
</dbReference>
<dbReference type="Proteomes" id="UP001368618">
    <property type="component" value="Chromosome"/>
</dbReference>
<dbReference type="RefSeq" id="WP_338516258.1">
    <property type="nucleotide sequence ID" value="NZ_CP135137.1"/>
</dbReference>
<organism evidence="1 2">
    <name type="scientific">Candidatus Legionella polyplacis</name>
    <dbReference type="NCBI Taxonomy" id="2005262"/>
    <lineage>
        <taxon>Bacteria</taxon>
        <taxon>Pseudomonadati</taxon>
        <taxon>Pseudomonadota</taxon>
        <taxon>Gammaproteobacteria</taxon>
        <taxon>Legionellales</taxon>
        <taxon>Legionellaceae</taxon>
        <taxon>Legionella</taxon>
    </lineage>
</organism>